<dbReference type="GO" id="GO:0008194">
    <property type="term" value="F:UDP-glycosyltransferase activity"/>
    <property type="evidence" value="ECO:0007669"/>
    <property type="project" value="InterPro"/>
</dbReference>
<comment type="similarity">
    <text evidence="1">Belongs to the glycosyltransferase 28 family.</text>
</comment>
<evidence type="ECO:0000259" key="5">
    <source>
        <dbReference type="Pfam" id="PF21036"/>
    </source>
</evidence>
<name>A0A1H0KTA8_9PSEU</name>
<proteinExistence type="inferred from homology"/>
<dbReference type="RefSeq" id="WP_090096831.1">
    <property type="nucleotide sequence ID" value="NZ_FNIX01000003.1"/>
</dbReference>
<feature type="domain" description="Erythromycin biosynthesis protein CIII-like N-terminal" evidence="5">
    <location>
        <begin position="22"/>
        <end position="55"/>
    </location>
</feature>
<sequence>MRVVFTPWPTPSHLNPMVPLAWALQSAGHEVCVAAHPALADAVAAVGLTGVSLGTADSAPALMGPGRPTPPETRARLDETGLALGPFSPAEQNLWDVFCQFMLPPIWDFHPVGATASDALPVVDEFVDFCRAWKPDLVVWDACFPAAAIGARVSGAAHARLHWGLDYFAWVLDRVGTNWNPLAETVRPAAERHGVEVDRDLLLGQWTIDPLPAGMRLPVATRTVPMRWIPYSGQTAVPDWLHAPQDRPRVALSLGQSRRLVMKGGWDHVPGLLEMVSELDVDVVATLNETQLAGVREVPGNVRVVDYVPLNQLLPTCAALIHHGGVGTFSAAAGLRVPQLILDSGGDEGLLAEGEAGTEWALAAKDIESSDTAAWVVGQGAGLTLDFARHSIDVMRKRVMRVVEDPSFAEGAHRLRLDAAAAPSPGELVPVLAQLVEQQRAGAR</sequence>
<dbReference type="AlphaFoldDB" id="A0A1H0KTA8"/>
<dbReference type="Pfam" id="PF21036">
    <property type="entry name" value="EryCIII-like_N"/>
    <property type="match status" value="2"/>
</dbReference>
<dbReference type="EMBL" id="FNIX01000003">
    <property type="protein sequence ID" value="SDO59085.1"/>
    <property type="molecule type" value="Genomic_DNA"/>
</dbReference>
<organism evidence="6 7">
    <name type="scientific">Lentzea jiangxiensis</name>
    <dbReference type="NCBI Taxonomy" id="641025"/>
    <lineage>
        <taxon>Bacteria</taxon>
        <taxon>Bacillati</taxon>
        <taxon>Actinomycetota</taxon>
        <taxon>Actinomycetes</taxon>
        <taxon>Pseudonocardiales</taxon>
        <taxon>Pseudonocardiaceae</taxon>
        <taxon>Lentzea</taxon>
    </lineage>
</organism>
<reference evidence="7" key="1">
    <citation type="submission" date="2016-10" db="EMBL/GenBank/DDBJ databases">
        <authorList>
            <person name="Varghese N."/>
            <person name="Submissions S."/>
        </authorList>
    </citation>
    <scope>NUCLEOTIDE SEQUENCE [LARGE SCALE GENOMIC DNA]</scope>
    <source>
        <strain evidence="7">CGMCC 4.6609</strain>
    </source>
</reference>
<dbReference type="OrthoDB" id="5488434at2"/>
<dbReference type="STRING" id="641025.SAMN05421507_10357"/>
<evidence type="ECO:0000256" key="3">
    <source>
        <dbReference type="ARBA" id="ARBA00022679"/>
    </source>
</evidence>
<dbReference type="GO" id="GO:0016758">
    <property type="term" value="F:hexosyltransferase activity"/>
    <property type="evidence" value="ECO:0007669"/>
    <property type="project" value="UniProtKB-ARBA"/>
</dbReference>
<dbReference type="GO" id="GO:0017000">
    <property type="term" value="P:antibiotic biosynthetic process"/>
    <property type="evidence" value="ECO:0007669"/>
    <property type="project" value="UniProtKB-ARBA"/>
</dbReference>
<gene>
    <name evidence="6" type="ORF">SAMN05421507_10357</name>
</gene>
<accession>A0A1H0KTA8</accession>
<keyword evidence="3 6" id="KW-0808">Transferase</keyword>
<dbReference type="Proteomes" id="UP000199691">
    <property type="component" value="Unassembled WGS sequence"/>
</dbReference>
<dbReference type="InterPro" id="IPR002213">
    <property type="entry name" value="UDP_glucos_trans"/>
</dbReference>
<dbReference type="InterPro" id="IPR050426">
    <property type="entry name" value="Glycosyltransferase_28"/>
</dbReference>
<keyword evidence="7" id="KW-1185">Reference proteome</keyword>
<evidence type="ECO:0000313" key="6">
    <source>
        <dbReference type="EMBL" id="SDO59085.1"/>
    </source>
</evidence>
<evidence type="ECO:0000259" key="4">
    <source>
        <dbReference type="Pfam" id="PF06722"/>
    </source>
</evidence>
<feature type="domain" description="Erythromycin biosynthesis protein CIII-like N-terminal" evidence="5">
    <location>
        <begin position="122"/>
        <end position="255"/>
    </location>
</feature>
<dbReference type="PANTHER" id="PTHR48050">
    <property type="entry name" value="STEROL 3-BETA-GLUCOSYLTRANSFERASE"/>
    <property type="match status" value="1"/>
</dbReference>
<evidence type="ECO:0000313" key="7">
    <source>
        <dbReference type="Proteomes" id="UP000199691"/>
    </source>
</evidence>
<dbReference type="SUPFAM" id="SSF53756">
    <property type="entry name" value="UDP-Glycosyltransferase/glycogen phosphorylase"/>
    <property type="match status" value="1"/>
</dbReference>
<protein>
    <submittedName>
        <fullName evidence="6">Glycosyltransferase</fullName>
    </submittedName>
</protein>
<keyword evidence="2" id="KW-0328">Glycosyltransferase</keyword>
<dbReference type="InterPro" id="IPR010610">
    <property type="entry name" value="EryCIII-like_C"/>
</dbReference>
<dbReference type="PANTHER" id="PTHR48050:SF13">
    <property type="entry name" value="STEROL 3-BETA-GLUCOSYLTRANSFERASE UGT80A2"/>
    <property type="match status" value="1"/>
</dbReference>
<feature type="domain" description="Erythromycin biosynthesis protein CIII-like C-terminal" evidence="4">
    <location>
        <begin position="272"/>
        <end position="354"/>
    </location>
</feature>
<evidence type="ECO:0000256" key="2">
    <source>
        <dbReference type="ARBA" id="ARBA00022676"/>
    </source>
</evidence>
<dbReference type="Pfam" id="PF06722">
    <property type="entry name" value="EryCIII-like_C"/>
    <property type="match status" value="1"/>
</dbReference>
<dbReference type="CDD" id="cd03784">
    <property type="entry name" value="GT1_Gtf-like"/>
    <property type="match status" value="1"/>
</dbReference>
<dbReference type="Gene3D" id="3.40.50.2000">
    <property type="entry name" value="Glycogen Phosphorylase B"/>
    <property type="match status" value="2"/>
</dbReference>
<evidence type="ECO:0000256" key="1">
    <source>
        <dbReference type="ARBA" id="ARBA00006962"/>
    </source>
</evidence>
<dbReference type="InterPro" id="IPR048284">
    <property type="entry name" value="EryCIII-like_N"/>
</dbReference>